<evidence type="ECO:0000259" key="6">
    <source>
        <dbReference type="PROSITE" id="PS51078"/>
    </source>
</evidence>
<evidence type="ECO:0000313" key="7">
    <source>
        <dbReference type="EMBL" id="SFN87271.1"/>
    </source>
</evidence>
<dbReference type="SUPFAM" id="SSF46785">
    <property type="entry name" value="Winged helix' DNA-binding domain"/>
    <property type="match status" value="1"/>
</dbReference>
<dbReference type="InterPro" id="IPR029016">
    <property type="entry name" value="GAF-like_dom_sf"/>
</dbReference>
<protein>
    <submittedName>
        <fullName evidence="7">Transcriptional regulator, IclR family</fullName>
    </submittedName>
</protein>
<proteinExistence type="predicted"/>
<dbReference type="InterPro" id="IPR036390">
    <property type="entry name" value="WH_DNA-bd_sf"/>
</dbReference>
<dbReference type="InterPro" id="IPR014757">
    <property type="entry name" value="Tscrpt_reg_IclR_C"/>
</dbReference>
<feature type="domain" description="IclR-ED" evidence="6">
    <location>
        <begin position="93"/>
        <end position="278"/>
    </location>
</feature>
<dbReference type="GO" id="GO:0003677">
    <property type="term" value="F:DNA binding"/>
    <property type="evidence" value="ECO:0007669"/>
    <property type="project" value="UniProtKB-KW"/>
</dbReference>
<dbReference type="SUPFAM" id="SSF55781">
    <property type="entry name" value="GAF domain-like"/>
    <property type="match status" value="1"/>
</dbReference>
<keyword evidence="8" id="KW-1185">Reference proteome</keyword>
<name>A0A1I5CKW1_9NEIS</name>
<gene>
    <name evidence="7" type="ORF">SAMN05660284_02418</name>
</gene>
<evidence type="ECO:0000259" key="5">
    <source>
        <dbReference type="PROSITE" id="PS51077"/>
    </source>
</evidence>
<dbReference type="Gene3D" id="3.30.450.40">
    <property type="match status" value="1"/>
</dbReference>
<dbReference type="InterPro" id="IPR050707">
    <property type="entry name" value="HTH_MetabolicPath_Reg"/>
</dbReference>
<dbReference type="Proteomes" id="UP000242869">
    <property type="component" value="Unassembled WGS sequence"/>
</dbReference>
<evidence type="ECO:0000256" key="4">
    <source>
        <dbReference type="SAM" id="MobiDB-lite"/>
    </source>
</evidence>
<evidence type="ECO:0000256" key="2">
    <source>
        <dbReference type="ARBA" id="ARBA00023125"/>
    </source>
</evidence>
<dbReference type="GO" id="GO:0045892">
    <property type="term" value="P:negative regulation of DNA-templated transcription"/>
    <property type="evidence" value="ECO:0007669"/>
    <property type="project" value="TreeGrafter"/>
</dbReference>
<dbReference type="STRING" id="83765.SAMN05660284_02418"/>
<feature type="region of interest" description="Disordered" evidence="4">
    <location>
        <begin position="1"/>
        <end position="28"/>
    </location>
</feature>
<reference evidence="8" key="1">
    <citation type="submission" date="2016-10" db="EMBL/GenBank/DDBJ databases">
        <authorList>
            <person name="Varghese N."/>
            <person name="Submissions S."/>
        </authorList>
    </citation>
    <scope>NUCLEOTIDE SEQUENCE [LARGE SCALE GENOMIC DNA]</scope>
    <source>
        <strain evidence="8">DSM 6150</strain>
    </source>
</reference>
<dbReference type="EMBL" id="FOVE01000020">
    <property type="protein sequence ID" value="SFN87271.1"/>
    <property type="molecule type" value="Genomic_DNA"/>
</dbReference>
<evidence type="ECO:0000256" key="3">
    <source>
        <dbReference type="ARBA" id="ARBA00023163"/>
    </source>
</evidence>
<dbReference type="Pfam" id="PF01614">
    <property type="entry name" value="IclR_C"/>
    <property type="match status" value="1"/>
</dbReference>
<dbReference type="InterPro" id="IPR005471">
    <property type="entry name" value="Tscrpt_reg_IclR_N"/>
</dbReference>
<keyword evidence="3" id="KW-0804">Transcription</keyword>
<sequence>MVFPGKPPRMSPVTPQATKPLDPKEGKNSVQSLAKGLRVLEAFSSGAEEMTLSEIASAAGLDAGTTFRMVNTLVNAGYVVRIPDSTRFRLSLKVLDLGFNAIAHTDLRALVRPLLHSLVDQVNEAASFAVLEGGDVLYIERVRAGFTRLGADIRIGTTIYAPITSIGRTILAFLPENQLERALAAAPRHPTPAVQAPDRATLDAMLAAIRKDGYLVGESSITKDLRLLAVPVIGTDGWAIGAISVVVPSIHSTDEDLKARALAPMQQVARQIARVQEAIGGANIVSTN</sequence>
<dbReference type="SMART" id="SM00346">
    <property type="entry name" value="HTH_ICLR"/>
    <property type="match status" value="1"/>
</dbReference>
<dbReference type="GO" id="GO:0003700">
    <property type="term" value="F:DNA-binding transcription factor activity"/>
    <property type="evidence" value="ECO:0007669"/>
    <property type="project" value="TreeGrafter"/>
</dbReference>
<dbReference type="InterPro" id="IPR036388">
    <property type="entry name" value="WH-like_DNA-bd_sf"/>
</dbReference>
<dbReference type="PANTHER" id="PTHR30136">
    <property type="entry name" value="HELIX-TURN-HELIX TRANSCRIPTIONAL REGULATOR, ICLR FAMILY"/>
    <property type="match status" value="1"/>
</dbReference>
<dbReference type="AlphaFoldDB" id="A0A1I5CKW1"/>
<dbReference type="PROSITE" id="PS51078">
    <property type="entry name" value="ICLR_ED"/>
    <property type="match status" value="1"/>
</dbReference>
<keyword evidence="1" id="KW-0805">Transcription regulation</keyword>
<dbReference type="PROSITE" id="PS51077">
    <property type="entry name" value="HTH_ICLR"/>
    <property type="match status" value="1"/>
</dbReference>
<dbReference type="PANTHER" id="PTHR30136:SF34">
    <property type="entry name" value="TRANSCRIPTIONAL REGULATOR"/>
    <property type="match status" value="1"/>
</dbReference>
<dbReference type="Gene3D" id="1.10.10.10">
    <property type="entry name" value="Winged helix-like DNA-binding domain superfamily/Winged helix DNA-binding domain"/>
    <property type="match status" value="1"/>
</dbReference>
<organism evidence="7 8">
    <name type="scientific">Formivibrio citricus</name>
    <dbReference type="NCBI Taxonomy" id="83765"/>
    <lineage>
        <taxon>Bacteria</taxon>
        <taxon>Pseudomonadati</taxon>
        <taxon>Pseudomonadota</taxon>
        <taxon>Betaproteobacteria</taxon>
        <taxon>Neisseriales</taxon>
        <taxon>Chitinibacteraceae</taxon>
        <taxon>Formivibrio</taxon>
    </lineage>
</organism>
<dbReference type="FunFam" id="1.10.10.10:FF:000056">
    <property type="entry name" value="IclR family transcriptional regulator"/>
    <property type="match status" value="1"/>
</dbReference>
<feature type="compositionally biased region" description="Pro residues" evidence="4">
    <location>
        <begin position="1"/>
        <end position="10"/>
    </location>
</feature>
<evidence type="ECO:0000256" key="1">
    <source>
        <dbReference type="ARBA" id="ARBA00023015"/>
    </source>
</evidence>
<feature type="domain" description="HTH iclR-type" evidence="5">
    <location>
        <begin position="30"/>
        <end position="92"/>
    </location>
</feature>
<dbReference type="Pfam" id="PF09339">
    <property type="entry name" value="HTH_IclR"/>
    <property type="match status" value="1"/>
</dbReference>
<keyword evidence="2" id="KW-0238">DNA-binding</keyword>
<accession>A0A1I5CKW1</accession>
<evidence type="ECO:0000313" key="8">
    <source>
        <dbReference type="Proteomes" id="UP000242869"/>
    </source>
</evidence>